<protein>
    <submittedName>
        <fullName evidence="2">Uncharacterized protein</fullName>
    </submittedName>
</protein>
<keyword evidence="1" id="KW-0472">Membrane</keyword>
<evidence type="ECO:0000313" key="2">
    <source>
        <dbReference type="EMBL" id="TGM00948.1"/>
    </source>
</evidence>
<feature type="transmembrane region" description="Helical" evidence="1">
    <location>
        <begin position="314"/>
        <end position="333"/>
    </location>
</feature>
<sequence>MKTFLTILFFLFLIQTSAYSEELELKIRIKNGTTGKEGSIESLKIIALQQGMIPIKEIGPSQGSFVVSKLSVPDQTPILLQAKYGGVNYNKMVPPVPVMRSGVQEIVVYEKTRERSLVRTRSAMQISRGRDFLRVFKIYLISNNTIPPKSYQDEQNPFEVFVPSEATDVVGQLTQGDSRMAIPLSLQDGPNGKFLDRAILPGSSELQISYTIPASNLSTVTFKDRMLAEKDEGFRAVFSKPQDMEVSFIGAAKQERIQEDVPSDMKAFKVAYLAPRYEVSISVAGGAPVAEVESERVNRKIENGTWFPTTERSLLGLVAILGFLFTLSFVFVFRKNSNF</sequence>
<organism evidence="2 3">
    <name type="scientific">Leptospira barantonii</name>
    <dbReference type="NCBI Taxonomy" id="2023184"/>
    <lineage>
        <taxon>Bacteria</taxon>
        <taxon>Pseudomonadati</taxon>
        <taxon>Spirochaetota</taxon>
        <taxon>Spirochaetia</taxon>
        <taxon>Leptospirales</taxon>
        <taxon>Leptospiraceae</taxon>
        <taxon>Leptospira</taxon>
    </lineage>
</organism>
<dbReference type="Proteomes" id="UP000298429">
    <property type="component" value="Unassembled WGS sequence"/>
</dbReference>
<accession>A0A5F2B623</accession>
<name>A0A5F2B623_9LEPT</name>
<dbReference type="RefSeq" id="WP_135671100.1">
    <property type="nucleotide sequence ID" value="NZ_RQGN01000055.1"/>
</dbReference>
<reference evidence="2 3" key="1">
    <citation type="journal article" date="2019" name="PLoS Negl. Trop. Dis.">
        <title>Revisiting the worldwide diversity of Leptospira species in the environment.</title>
        <authorList>
            <person name="Vincent A.T."/>
            <person name="Schiettekatte O."/>
            <person name="Bourhy P."/>
            <person name="Veyrier F.J."/>
            <person name="Picardeau M."/>
        </authorList>
    </citation>
    <scope>NUCLEOTIDE SEQUENCE [LARGE SCALE GENOMIC DNA]</scope>
    <source>
        <strain evidence="2 3">201702444</strain>
    </source>
</reference>
<comment type="caution">
    <text evidence="2">The sequence shown here is derived from an EMBL/GenBank/DDBJ whole genome shotgun (WGS) entry which is preliminary data.</text>
</comment>
<evidence type="ECO:0000313" key="3">
    <source>
        <dbReference type="Proteomes" id="UP000298429"/>
    </source>
</evidence>
<dbReference type="EMBL" id="RQGN01000055">
    <property type="protein sequence ID" value="TGM00948.1"/>
    <property type="molecule type" value="Genomic_DNA"/>
</dbReference>
<proteinExistence type="predicted"/>
<dbReference type="AlphaFoldDB" id="A0A5F2B623"/>
<dbReference type="OrthoDB" id="339986at2"/>
<evidence type="ECO:0000256" key="1">
    <source>
        <dbReference type="SAM" id="Phobius"/>
    </source>
</evidence>
<keyword evidence="1" id="KW-1133">Transmembrane helix</keyword>
<gene>
    <name evidence="2" type="ORF">EHQ76_11515</name>
</gene>
<keyword evidence="1" id="KW-0812">Transmembrane</keyword>